<keyword evidence="6" id="KW-0573">Peptidoglycan synthesis</keyword>
<dbReference type="InterPro" id="IPR004101">
    <property type="entry name" value="Mur_ligase_C"/>
</dbReference>
<feature type="domain" description="Mur ligase central" evidence="8">
    <location>
        <begin position="54"/>
        <end position="240"/>
    </location>
</feature>
<dbReference type="Pfam" id="PF08245">
    <property type="entry name" value="Mur_ligase_M"/>
    <property type="match status" value="1"/>
</dbReference>
<dbReference type="InterPro" id="IPR051046">
    <property type="entry name" value="MurCDEF_CellWall_CoF430Synth"/>
</dbReference>
<comment type="pathway">
    <text evidence="6">Cell wall biogenesis; peptidoglycan biosynthesis.</text>
</comment>
<gene>
    <name evidence="9" type="ORF">B0W44_14395</name>
</gene>
<dbReference type="GO" id="GO:0008360">
    <property type="term" value="P:regulation of cell shape"/>
    <property type="evidence" value="ECO:0007669"/>
    <property type="project" value="UniProtKB-KW"/>
</dbReference>
<keyword evidence="1" id="KW-0436">Ligase</keyword>
<keyword evidence="4" id="KW-0067">ATP-binding</keyword>
<proteinExistence type="predicted"/>
<dbReference type="UniPathway" id="UPA00219"/>
<dbReference type="PANTHER" id="PTHR43024">
    <property type="entry name" value="UDP-N-ACETYLMURAMOYL-TRIPEPTIDE--D-ALANYL-D-ALANINE LIGASE"/>
    <property type="match status" value="1"/>
</dbReference>
<dbReference type="Gene3D" id="3.40.1190.10">
    <property type="entry name" value="Mur-like, catalytic domain"/>
    <property type="match status" value="1"/>
</dbReference>
<dbReference type="SUPFAM" id="SSF53244">
    <property type="entry name" value="MurD-like peptide ligases, peptide-binding domain"/>
    <property type="match status" value="1"/>
</dbReference>
<keyword evidence="5 6" id="KW-0131">Cell cycle</keyword>
<comment type="function">
    <text evidence="6">Involved in cell wall formation. Catalyzes the final step in the synthesis of UDP-N-acetylmuramoyl-pentapeptide, the precursor of murein.</text>
</comment>
<dbReference type="EC" id="6.3.2.10" evidence="6"/>
<evidence type="ECO:0000313" key="9">
    <source>
        <dbReference type="EMBL" id="AQS56757.1"/>
    </source>
</evidence>
<keyword evidence="3" id="KW-0547">Nucleotide-binding</keyword>
<dbReference type="Gene3D" id="3.90.190.20">
    <property type="entry name" value="Mur ligase, C-terminal domain"/>
    <property type="match status" value="1"/>
</dbReference>
<dbReference type="GO" id="GO:0071555">
    <property type="term" value="P:cell wall organization"/>
    <property type="evidence" value="ECO:0007669"/>
    <property type="project" value="UniProtKB-KW"/>
</dbReference>
<dbReference type="NCBIfam" id="TIGR01143">
    <property type="entry name" value="murF"/>
    <property type="match status" value="1"/>
</dbReference>
<name>A0A1U9K9L1_9BACL</name>
<dbReference type="PANTHER" id="PTHR43024:SF1">
    <property type="entry name" value="UDP-N-ACETYLMURAMOYL-TRIPEPTIDE--D-ALANYL-D-ALANINE LIGASE"/>
    <property type="match status" value="1"/>
</dbReference>
<dbReference type="GO" id="GO:0051301">
    <property type="term" value="P:cell division"/>
    <property type="evidence" value="ECO:0007669"/>
    <property type="project" value="UniProtKB-KW"/>
</dbReference>
<dbReference type="Pfam" id="PF02875">
    <property type="entry name" value="Mur_ligase_C"/>
    <property type="match status" value="1"/>
</dbReference>
<dbReference type="EMBL" id="CP019699">
    <property type="protein sequence ID" value="AQS56757.1"/>
    <property type="molecule type" value="Genomic_DNA"/>
</dbReference>
<dbReference type="InterPro" id="IPR036615">
    <property type="entry name" value="Mur_ligase_C_dom_sf"/>
</dbReference>
<feature type="domain" description="Mur ligase C-terminal" evidence="7">
    <location>
        <begin position="263"/>
        <end position="389"/>
    </location>
</feature>
<evidence type="ECO:0000256" key="6">
    <source>
        <dbReference type="RuleBase" id="RU004136"/>
    </source>
</evidence>
<keyword evidence="10" id="KW-1185">Reference proteome</keyword>
<sequence length="403" mass="44811">MKQVRPLAVVIPSRYRHLSFPAETAVIQVSDPYRSFWRLGLWNFRQYPVKTVAITGSAGKSTTTSMVASVLKRRYPIVKTEGNLNTASFLPTYLCRLSSKHRVLLLEMGMKSLGNIAKQCRVVRPQVGAVTNVGEAHYGSVGGAHNIVKAKQELIDGMRDGGVVWLNADNDRSRKLRTEHVNVSRYWFGIDQPAHVQGSHIRYTSRGMSFHVHVNGRTYSFTIPAFGKHNVYNALAAIGICYAMGFSMAEIQKGLSMFKQPHMRLQLVKGVRGTLLINDAWNANPTSMIAGLNVLNALSGNRKSIAVLGDMKELGSYTQQAYNRVGDYIARHPVDQLVTVGRYANLIARRAVSKGFNPQKAVSFRTREAALRHLLRAPSGSVIYFKASRSLHFEKLVKQLKAG</sequence>
<dbReference type="AlphaFoldDB" id="A0A1U9K9L1"/>
<dbReference type="GO" id="GO:0005737">
    <property type="term" value="C:cytoplasm"/>
    <property type="evidence" value="ECO:0007669"/>
    <property type="project" value="UniProtKB-SubCell"/>
</dbReference>
<evidence type="ECO:0000256" key="2">
    <source>
        <dbReference type="ARBA" id="ARBA00022618"/>
    </source>
</evidence>
<comment type="catalytic activity">
    <reaction evidence="6">
        <text>D-alanyl-D-alanine + UDP-N-acetyl-alpha-D-muramoyl-L-alanyl-gamma-D-glutamyl-meso-2,6-diaminopimelate + ATP = UDP-N-acetyl-alpha-D-muramoyl-L-alanyl-gamma-D-glutamyl-meso-2,6-diaminopimeloyl-D-alanyl-D-alanine + ADP + phosphate + H(+)</text>
        <dbReference type="Rhea" id="RHEA:28374"/>
        <dbReference type="ChEBI" id="CHEBI:15378"/>
        <dbReference type="ChEBI" id="CHEBI:30616"/>
        <dbReference type="ChEBI" id="CHEBI:43474"/>
        <dbReference type="ChEBI" id="CHEBI:57822"/>
        <dbReference type="ChEBI" id="CHEBI:61386"/>
        <dbReference type="ChEBI" id="CHEBI:83905"/>
        <dbReference type="ChEBI" id="CHEBI:456216"/>
        <dbReference type="EC" id="6.3.2.10"/>
    </reaction>
</comment>
<dbReference type="InterPro" id="IPR013221">
    <property type="entry name" value="Mur_ligase_cen"/>
</dbReference>
<organism evidence="9 10">
    <name type="scientific">Novibacillus thermophilus</name>
    <dbReference type="NCBI Taxonomy" id="1471761"/>
    <lineage>
        <taxon>Bacteria</taxon>
        <taxon>Bacillati</taxon>
        <taxon>Bacillota</taxon>
        <taxon>Bacilli</taxon>
        <taxon>Bacillales</taxon>
        <taxon>Thermoactinomycetaceae</taxon>
        <taxon>Novibacillus</taxon>
    </lineage>
</organism>
<dbReference type="GO" id="GO:0008766">
    <property type="term" value="F:UDP-N-acetylmuramoylalanyl-D-glutamyl-2,6-diaminopimelate-D-alanyl-D-alanine ligase activity"/>
    <property type="evidence" value="ECO:0007669"/>
    <property type="project" value="RHEA"/>
</dbReference>
<evidence type="ECO:0000256" key="4">
    <source>
        <dbReference type="ARBA" id="ARBA00022840"/>
    </source>
</evidence>
<dbReference type="InterPro" id="IPR005863">
    <property type="entry name" value="UDP-N-AcMur_synth"/>
</dbReference>
<evidence type="ECO:0000313" key="10">
    <source>
        <dbReference type="Proteomes" id="UP000188603"/>
    </source>
</evidence>
<accession>A0A1U9K9L1</accession>
<evidence type="ECO:0000256" key="5">
    <source>
        <dbReference type="ARBA" id="ARBA00023306"/>
    </source>
</evidence>
<dbReference type="KEGG" id="ntr:B0W44_14395"/>
<keyword evidence="6" id="KW-0961">Cell wall biogenesis/degradation</keyword>
<protein>
    <recommendedName>
        <fullName evidence="6">UDP-N-acetylmuramoyl-tripeptide--D-alanyl-D-alanine ligase</fullName>
        <ecNumber evidence="6">6.3.2.10</ecNumber>
    </recommendedName>
</protein>
<evidence type="ECO:0000256" key="3">
    <source>
        <dbReference type="ARBA" id="ARBA00022741"/>
    </source>
</evidence>
<dbReference type="Proteomes" id="UP000188603">
    <property type="component" value="Chromosome"/>
</dbReference>
<evidence type="ECO:0000259" key="8">
    <source>
        <dbReference type="Pfam" id="PF08245"/>
    </source>
</evidence>
<evidence type="ECO:0000256" key="1">
    <source>
        <dbReference type="ARBA" id="ARBA00022598"/>
    </source>
</evidence>
<dbReference type="GO" id="GO:0047480">
    <property type="term" value="F:UDP-N-acetylmuramoyl-tripeptide-D-alanyl-D-alanine ligase activity"/>
    <property type="evidence" value="ECO:0007669"/>
    <property type="project" value="UniProtKB-EC"/>
</dbReference>
<dbReference type="RefSeq" id="WP_169835597.1">
    <property type="nucleotide sequence ID" value="NZ_CP019699.1"/>
</dbReference>
<reference evidence="9 10" key="1">
    <citation type="journal article" date="2015" name="Int. J. Syst. Evol. Microbiol.">
        <title>Novibacillus thermophilus gen. nov., sp. nov., a Gram-staining-negative and moderately thermophilic member of the family Thermoactinomycetaceae.</title>
        <authorList>
            <person name="Yang G."/>
            <person name="Chen J."/>
            <person name="Zhou S."/>
        </authorList>
    </citation>
    <scope>NUCLEOTIDE SEQUENCE [LARGE SCALE GENOMIC DNA]</scope>
    <source>
        <strain evidence="9 10">SG-1</strain>
    </source>
</reference>
<comment type="subcellular location">
    <subcellularLocation>
        <location evidence="6">Cytoplasm</location>
    </subcellularLocation>
</comment>
<dbReference type="SUPFAM" id="SSF53623">
    <property type="entry name" value="MurD-like peptide ligases, catalytic domain"/>
    <property type="match status" value="1"/>
</dbReference>
<dbReference type="GO" id="GO:0005524">
    <property type="term" value="F:ATP binding"/>
    <property type="evidence" value="ECO:0007669"/>
    <property type="project" value="UniProtKB-KW"/>
</dbReference>
<keyword evidence="2 6" id="KW-0132">Cell division</keyword>
<keyword evidence="6" id="KW-0133">Cell shape</keyword>
<evidence type="ECO:0000259" key="7">
    <source>
        <dbReference type="Pfam" id="PF02875"/>
    </source>
</evidence>
<dbReference type="STRING" id="1471761.B0W44_14395"/>
<dbReference type="GO" id="GO:0009252">
    <property type="term" value="P:peptidoglycan biosynthetic process"/>
    <property type="evidence" value="ECO:0007669"/>
    <property type="project" value="UniProtKB-UniPathway"/>
</dbReference>
<dbReference type="InterPro" id="IPR036565">
    <property type="entry name" value="Mur-like_cat_sf"/>
</dbReference>